<protein>
    <recommendedName>
        <fullName evidence="7">TRAP transporter large permease protein</fullName>
    </recommendedName>
</protein>
<dbReference type="NCBIfam" id="TIGR00786">
    <property type="entry name" value="dctM"/>
    <property type="match status" value="1"/>
</dbReference>
<organism evidence="9 10">
    <name type="scientific">Yoonia rhodophyticola</name>
    <dbReference type="NCBI Taxonomy" id="3137370"/>
    <lineage>
        <taxon>Bacteria</taxon>
        <taxon>Pseudomonadati</taxon>
        <taxon>Pseudomonadota</taxon>
        <taxon>Alphaproteobacteria</taxon>
        <taxon>Rhodobacterales</taxon>
        <taxon>Paracoccaceae</taxon>
        <taxon>Yoonia</taxon>
    </lineage>
</organism>
<comment type="similarity">
    <text evidence="7">Belongs to the TRAP transporter large permease family.</text>
</comment>
<feature type="transmembrane region" description="Helical" evidence="7">
    <location>
        <begin position="286"/>
        <end position="309"/>
    </location>
</feature>
<sequence>MDLFAIAIGGFAVLLLLLYLRMSVGVAMMLVGAAGIYLIRPQAALPKLALEIFGEATSYPLSIIPLFVLMGNLAGVSGMSRDIYTAAHTWIGHFRGGLASAAVVGCAGFSALSGSSLASAMTMGRVSLPEMKRFGYNDSLATGAIAAGGTLGILIPPSAGFVVFAILTEESIGRLFLAGILPGIMLTSLFIVAIWLWTLRNPEIAPQNTERFSWGQRFSALGRASAILSIIFLTIGGIYGGVFSATEAAGIGAFLTLVVALLRRSLNRENIKTVFSSTLQATGTVYLILFGAFMFKSFIGFTGITLFLAEYVGGLGLSGTQVMIAFLLVFIILGMFLDSFAMLVLTVPLIQPILEPLGVDMILFGVLAVIALEMGLISPPVGMNVFIVKSVAPDVNIGTIFRGIWPFWGAMLVALVILLLFPQIVLMLPDTMLGAR</sequence>
<keyword evidence="2" id="KW-1003">Cell membrane</keyword>
<dbReference type="AlphaFoldDB" id="A0AAN0NLT7"/>
<feature type="transmembrane region" description="Helical" evidence="7">
    <location>
        <begin position="172"/>
        <end position="199"/>
    </location>
</feature>
<evidence type="ECO:0000256" key="5">
    <source>
        <dbReference type="ARBA" id="ARBA00022989"/>
    </source>
</evidence>
<reference evidence="10" key="1">
    <citation type="submission" date="2024-04" db="EMBL/GenBank/DDBJ databases">
        <title>Phylogenomic analyses of a clade within the roseobacter group suggest taxonomic reassignments of species of the genera Aestuariivita, Citreicella, Loktanella, Nautella, Pelagibaca, Ruegeria, Thalassobius, Thiobacimonas and Tropicibacter, and the proposal o.</title>
        <authorList>
            <person name="Jeon C.O."/>
        </authorList>
    </citation>
    <scope>NUCLEOTIDE SEQUENCE [LARGE SCALE GENOMIC DNA]</scope>
    <source>
        <strain evidence="10">SS1-5</strain>
    </source>
</reference>
<proteinExistence type="inferred from homology"/>
<feature type="transmembrane region" description="Helical" evidence="7">
    <location>
        <begin position="362"/>
        <end position="387"/>
    </location>
</feature>
<keyword evidence="3 7" id="KW-0997">Cell inner membrane</keyword>
<evidence type="ECO:0000256" key="1">
    <source>
        <dbReference type="ARBA" id="ARBA00004429"/>
    </source>
</evidence>
<keyword evidence="6 7" id="KW-0472">Membrane</keyword>
<feature type="domain" description="TRAP C4-dicarboxylate transport system permease DctM subunit" evidence="8">
    <location>
        <begin position="11"/>
        <end position="424"/>
    </location>
</feature>
<reference evidence="9 10" key="2">
    <citation type="submission" date="2024-08" db="EMBL/GenBank/DDBJ databases">
        <title>Phylogenomic analyses of a clade within the roseobacter group suggest taxonomic reassignments of species of the genera Aestuariivita, Citreicella, Loktanella, Nautella, Pelagibaca, Ruegeria, Thalassobius, Thiobacimonas and Tropicibacter, and the proposal o.</title>
        <authorList>
            <person name="Jeon C.O."/>
        </authorList>
    </citation>
    <scope>NUCLEOTIDE SEQUENCE [LARGE SCALE GENOMIC DNA]</scope>
    <source>
        <strain evidence="9 10">SS1-5</strain>
    </source>
</reference>
<evidence type="ECO:0000259" key="8">
    <source>
        <dbReference type="Pfam" id="PF06808"/>
    </source>
</evidence>
<keyword evidence="4 7" id="KW-0812">Transmembrane</keyword>
<dbReference type="GO" id="GO:0005886">
    <property type="term" value="C:plasma membrane"/>
    <property type="evidence" value="ECO:0007669"/>
    <property type="project" value="UniProtKB-SubCell"/>
</dbReference>
<accession>A0AAN0NLT7</accession>
<dbReference type="PIRSF" id="PIRSF006066">
    <property type="entry name" value="HI0050"/>
    <property type="match status" value="1"/>
</dbReference>
<dbReference type="KEGG" id="yrh:AABB31_21760"/>
<evidence type="ECO:0000256" key="4">
    <source>
        <dbReference type="ARBA" id="ARBA00022692"/>
    </source>
</evidence>
<feature type="transmembrane region" description="Helical" evidence="7">
    <location>
        <begin position="248"/>
        <end position="266"/>
    </location>
</feature>
<dbReference type="InterPro" id="IPR010656">
    <property type="entry name" value="DctM"/>
</dbReference>
<dbReference type="EMBL" id="CP151767">
    <property type="protein sequence ID" value="WZU67514.1"/>
    <property type="molecule type" value="Genomic_DNA"/>
</dbReference>
<keyword evidence="5 7" id="KW-1133">Transmembrane helix</keyword>
<feature type="transmembrane region" description="Helical" evidence="7">
    <location>
        <begin position="59"/>
        <end position="78"/>
    </location>
</feature>
<evidence type="ECO:0000313" key="9">
    <source>
        <dbReference type="EMBL" id="WZU67514.1"/>
    </source>
</evidence>
<dbReference type="GO" id="GO:0022857">
    <property type="term" value="F:transmembrane transporter activity"/>
    <property type="evidence" value="ECO:0007669"/>
    <property type="project" value="UniProtKB-UniRule"/>
</dbReference>
<feature type="transmembrane region" description="Helical" evidence="7">
    <location>
        <begin position="407"/>
        <end position="428"/>
    </location>
</feature>
<dbReference type="InterPro" id="IPR004681">
    <property type="entry name" value="TRAP_DctM"/>
</dbReference>
<evidence type="ECO:0000256" key="7">
    <source>
        <dbReference type="RuleBase" id="RU369079"/>
    </source>
</evidence>
<dbReference type="RefSeq" id="WP_342076825.1">
    <property type="nucleotide sequence ID" value="NZ_CP151767.2"/>
</dbReference>
<comment type="subcellular location">
    <subcellularLocation>
        <location evidence="1 7">Cell inner membrane</location>
        <topology evidence="1 7">Multi-pass membrane protein</topology>
    </subcellularLocation>
</comment>
<evidence type="ECO:0000313" key="10">
    <source>
        <dbReference type="Proteomes" id="UP001470809"/>
    </source>
</evidence>
<feature type="transmembrane region" description="Helical" evidence="7">
    <location>
        <begin position="6"/>
        <end position="39"/>
    </location>
</feature>
<gene>
    <name evidence="9" type="ORF">AABB31_21760</name>
</gene>
<keyword evidence="10" id="KW-1185">Reference proteome</keyword>
<dbReference type="PANTHER" id="PTHR33362">
    <property type="entry name" value="SIALIC ACID TRAP TRANSPORTER PERMEASE PROTEIN SIAT-RELATED"/>
    <property type="match status" value="1"/>
</dbReference>
<dbReference type="Pfam" id="PF06808">
    <property type="entry name" value="DctM"/>
    <property type="match status" value="1"/>
</dbReference>
<dbReference type="PANTHER" id="PTHR33362:SF5">
    <property type="entry name" value="C4-DICARBOXYLATE TRAP TRANSPORTER LARGE PERMEASE PROTEIN DCTM"/>
    <property type="match status" value="1"/>
</dbReference>
<feature type="transmembrane region" description="Helical" evidence="7">
    <location>
        <begin position="220"/>
        <end position="242"/>
    </location>
</feature>
<feature type="transmembrane region" description="Helical" evidence="7">
    <location>
        <begin position="321"/>
        <end position="350"/>
    </location>
</feature>
<evidence type="ECO:0000256" key="6">
    <source>
        <dbReference type="ARBA" id="ARBA00023136"/>
    </source>
</evidence>
<evidence type="ECO:0000256" key="2">
    <source>
        <dbReference type="ARBA" id="ARBA00022475"/>
    </source>
</evidence>
<feature type="transmembrane region" description="Helical" evidence="7">
    <location>
        <begin position="140"/>
        <end position="166"/>
    </location>
</feature>
<feature type="transmembrane region" description="Helical" evidence="7">
    <location>
        <begin position="98"/>
        <end position="119"/>
    </location>
</feature>
<keyword evidence="7" id="KW-0813">Transport</keyword>
<dbReference type="Proteomes" id="UP001470809">
    <property type="component" value="Chromosome"/>
</dbReference>
<comment type="function">
    <text evidence="7">Part of the tripartite ATP-independent periplasmic (TRAP) transport system.</text>
</comment>
<evidence type="ECO:0000256" key="3">
    <source>
        <dbReference type="ARBA" id="ARBA00022519"/>
    </source>
</evidence>
<name>A0AAN0NLT7_9RHOB</name>
<comment type="subunit">
    <text evidence="7">The complex comprises the extracytoplasmic solute receptor protein and the two transmembrane proteins.</text>
</comment>